<comment type="caution">
    <text evidence="1">The sequence shown here is derived from an EMBL/GenBank/DDBJ whole genome shotgun (WGS) entry which is preliminary data.</text>
</comment>
<protein>
    <recommendedName>
        <fullName evidence="3">Flagellar protein FlgN</fullName>
    </recommendedName>
</protein>
<proteinExistence type="predicted"/>
<gene>
    <name evidence="1" type="ORF">C0197_03695</name>
</gene>
<dbReference type="AlphaFoldDB" id="A0A2N7PJJ2"/>
<organism evidence="1 2">
    <name type="scientific">Caldimicrobium thiodismutans</name>
    <dbReference type="NCBI Taxonomy" id="1653476"/>
    <lineage>
        <taxon>Bacteria</taxon>
        <taxon>Pseudomonadati</taxon>
        <taxon>Thermodesulfobacteriota</taxon>
        <taxon>Thermodesulfobacteria</taxon>
        <taxon>Thermodesulfobacteriales</taxon>
        <taxon>Thermodesulfobacteriaceae</taxon>
        <taxon>Caldimicrobium</taxon>
    </lineage>
</organism>
<dbReference type="EMBL" id="PNIE01000051">
    <property type="protein sequence ID" value="PMP62910.1"/>
    <property type="molecule type" value="Genomic_DNA"/>
</dbReference>
<evidence type="ECO:0008006" key="3">
    <source>
        <dbReference type="Google" id="ProtNLM"/>
    </source>
</evidence>
<dbReference type="GO" id="GO:0044780">
    <property type="term" value="P:bacterial-type flagellum assembly"/>
    <property type="evidence" value="ECO:0007669"/>
    <property type="project" value="InterPro"/>
</dbReference>
<name>A0A2N7PJJ2_9BACT</name>
<evidence type="ECO:0000313" key="1">
    <source>
        <dbReference type="EMBL" id="PMP62910.1"/>
    </source>
</evidence>
<dbReference type="Proteomes" id="UP000235731">
    <property type="component" value="Unassembled WGS sequence"/>
</dbReference>
<sequence>MYSKELIELNNVLEEERNALMQGAVEEILKWSSHKIRLLHLLKDKELSPKEIELLKEIYKKNEKNKRLIEAGLNFVNEAYKILYNFLTEKGTYGNQKVSTNPQLISKRT</sequence>
<dbReference type="SUPFAM" id="SSF140566">
    <property type="entry name" value="FlgN-like"/>
    <property type="match status" value="1"/>
</dbReference>
<evidence type="ECO:0000313" key="2">
    <source>
        <dbReference type="Proteomes" id="UP000235731"/>
    </source>
</evidence>
<reference evidence="1 2" key="1">
    <citation type="submission" date="2018-01" db="EMBL/GenBank/DDBJ databases">
        <title>Metagenomic assembled genomes from two thermal pools in the Uzon Caldera, Kamchatka, Russia.</title>
        <authorList>
            <person name="Wilkins L."/>
            <person name="Ettinger C."/>
        </authorList>
    </citation>
    <scope>NUCLEOTIDE SEQUENCE [LARGE SCALE GENOMIC DNA]</scope>
    <source>
        <strain evidence="1">ZAV-15</strain>
    </source>
</reference>
<dbReference type="InterPro" id="IPR036679">
    <property type="entry name" value="FlgN-like_sf"/>
</dbReference>
<accession>A0A2N7PJJ2</accession>